<dbReference type="InterPro" id="IPR050166">
    <property type="entry name" value="ABC_transporter_ATP-bind"/>
</dbReference>
<dbReference type="InterPro" id="IPR027417">
    <property type="entry name" value="P-loop_NTPase"/>
</dbReference>
<dbReference type="PANTHER" id="PTHR42788:SF13">
    <property type="entry name" value="ALIPHATIC SULFONATES IMPORT ATP-BINDING PROTEIN SSUB"/>
    <property type="match status" value="1"/>
</dbReference>
<keyword evidence="4 6" id="KW-0067">ATP-binding</keyword>
<dbReference type="PROSITE" id="PS50893">
    <property type="entry name" value="ABC_TRANSPORTER_2"/>
    <property type="match status" value="1"/>
</dbReference>
<keyword evidence="7" id="KW-1185">Reference proteome</keyword>
<comment type="similarity">
    <text evidence="1">Belongs to the ABC transporter superfamily.</text>
</comment>
<dbReference type="Gene3D" id="3.40.50.300">
    <property type="entry name" value="P-loop containing nucleotide triphosphate hydrolases"/>
    <property type="match status" value="1"/>
</dbReference>
<dbReference type="KEGG" id="ntn:D5366_08265"/>
<keyword evidence="3" id="KW-0547">Nucleotide-binding</keyword>
<keyword evidence="2" id="KW-0813">Transport</keyword>
<dbReference type="SMART" id="SM00382">
    <property type="entry name" value="AAA"/>
    <property type="match status" value="1"/>
</dbReference>
<dbReference type="InterPro" id="IPR003439">
    <property type="entry name" value="ABC_transporter-like_ATP-bd"/>
</dbReference>
<dbReference type="PROSITE" id="PS00211">
    <property type="entry name" value="ABC_TRANSPORTER_1"/>
    <property type="match status" value="1"/>
</dbReference>
<accession>A0A4Y6VA22</accession>
<name>A0A4Y6VA22_9PROT</name>
<reference evidence="6 7" key="1">
    <citation type="submission" date="2018-09" db="EMBL/GenBank/DDBJ databases">
        <title>The complete genome sequence of Neokomagataea tanensis NBRC 106556(T).</title>
        <authorList>
            <person name="Chua K.-O."/>
            <person name="See-Too W.-S."/>
            <person name="Hong K.-W."/>
            <person name="Yin W.-F."/>
            <person name="Chan K.-G."/>
        </authorList>
    </citation>
    <scope>NUCLEOTIDE SEQUENCE [LARGE SCALE GENOMIC DNA]</scope>
    <source>
        <strain evidence="7">AH13 \ NBRC 106556</strain>
    </source>
</reference>
<gene>
    <name evidence="6" type="ORF">D5366_08265</name>
</gene>
<dbReference type="InterPro" id="IPR003593">
    <property type="entry name" value="AAA+_ATPase"/>
</dbReference>
<proteinExistence type="inferred from homology"/>
<evidence type="ECO:0000256" key="1">
    <source>
        <dbReference type="ARBA" id="ARBA00005417"/>
    </source>
</evidence>
<evidence type="ECO:0000313" key="6">
    <source>
        <dbReference type="EMBL" id="QDH25205.1"/>
    </source>
</evidence>
<protein>
    <submittedName>
        <fullName evidence="6">ABC transporter ATP-binding protein</fullName>
    </submittedName>
</protein>
<dbReference type="PANTHER" id="PTHR42788">
    <property type="entry name" value="TAURINE IMPORT ATP-BINDING PROTEIN-RELATED"/>
    <property type="match status" value="1"/>
</dbReference>
<dbReference type="AlphaFoldDB" id="A0A4Y6VA22"/>
<dbReference type="GO" id="GO:0005524">
    <property type="term" value="F:ATP binding"/>
    <property type="evidence" value="ECO:0007669"/>
    <property type="project" value="UniProtKB-KW"/>
</dbReference>
<evidence type="ECO:0000256" key="4">
    <source>
        <dbReference type="ARBA" id="ARBA00022840"/>
    </source>
</evidence>
<sequence>MPTPSLAHPKLRFDAVTKSFPPSAKETCSTIVLEHLNLTLQNGEFLVVVGPSGSGKSTLLDLAAGLSSPTEGQVLLDGRSVVGPGPDRAVVFQNYALFPWKTARENIVLALDAAGIERREQKSKADQALSLVGLSHIADRYPHQLSGGMKQRVAIARALSVEPKVLLMDEPFGALDAQSRETLQSELRSLWRRTGMTIMFITHDIDEALLLGQRIAILGASPGRVVDVLDLPFAADSDIDTVRASAEYVSLRHYIRASLAPSHALHRGGLA</sequence>
<dbReference type="GO" id="GO:0016887">
    <property type="term" value="F:ATP hydrolysis activity"/>
    <property type="evidence" value="ECO:0007669"/>
    <property type="project" value="InterPro"/>
</dbReference>
<dbReference type="Pfam" id="PF00005">
    <property type="entry name" value="ABC_tran"/>
    <property type="match status" value="1"/>
</dbReference>
<evidence type="ECO:0000256" key="3">
    <source>
        <dbReference type="ARBA" id="ARBA00022741"/>
    </source>
</evidence>
<dbReference type="CDD" id="cd03293">
    <property type="entry name" value="ABC_NrtD_SsuB_transporters"/>
    <property type="match status" value="1"/>
</dbReference>
<dbReference type="SUPFAM" id="SSF52540">
    <property type="entry name" value="P-loop containing nucleoside triphosphate hydrolases"/>
    <property type="match status" value="1"/>
</dbReference>
<evidence type="ECO:0000313" key="7">
    <source>
        <dbReference type="Proteomes" id="UP000317214"/>
    </source>
</evidence>
<evidence type="ECO:0000256" key="2">
    <source>
        <dbReference type="ARBA" id="ARBA00022448"/>
    </source>
</evidence>
<feature type="domain" description="ABC transporter" evidence="5">
    <location>
        <begin position="11"/>
        <end position="245"/>
    </location>
</feature>
<dbReference type="InterPro" id="IPR017871">
    <property type="entry name" value="ABC_transporter-like_CS"/>
</dbReference>
<evidence type="ECO:0000259" key="5">
    <source>
        <dbReference type="PROSITE" id="PS50893"/>
    </source>
</evidence>
<dbReference type="Proteomes" id="UP000317214">
    <property type="component" value="Chromosome"/>
</dbReference>
<dbReference type="RefSeq" id="WP_141493058.1">
    <property type="nucleotide sequence ID" value="NZ_CP032485.1"/>
</dbReference>
<dbReference type="OrthoDB" id="7336028at2"/>
<organism evidence="6 7">
    <name type="scientific">Neokomagataea tanensis</name>
    <dbReference type="NCBI Taxonomy" id="661191"/>
    <lineage>
        <taxon>Bacteria</taxon>
        <taxon>Pseudomonadati</taxon>
        <taxon>Pseudomonadota</taxon>
        <taxon>Alphaproteobacteria</taxon>
        <taxon>Acetobacterales</taxon>
        <taxon>Acetobacteraceae</taxon>
        <taxon>Neokomagataea</taxon>
    </lineage>
</organism>
<dbReference type="EMBL" id="CP032485">
    <property type="protein sequence ID" value="QDH25205.1"/>
    <property type="molecule type" value="Genomic_DNA"/>
</dbReference>